<evidence type="ECO:0000313" key="3">
    <source>
        <dbReference type="EMBL" id="GER02674.1"/>
    </source>
</evidence>
<comment type="similarity">
    <text evidence="1">Belongs to the free Met sulfoxide reductase family.</text>
</comment>
<keyword evidence="4" id="KW-1185">Reference proteome</keyword>
<evidence type="ECO:0000259" key="2">
    <source>
        <dbReference type="Pfam" id="PF13185"/>
    </source>
</evidence>
<dbReference type="EMBL" id="BKCN01000001">
    <property type="protein sequence ID" value="GER02674.1"/>
    <property type="molecule type" value="Genomic_DNA"/>
</dbReference>
<protein>
    <recommendedName>
        <fullName evidence="2">GAF domain-containing protein</fullName>
    </recommendedName>
</protein>
<dbReference type="PANTHER" id="PTHR21021:SF15">
    <property type="entry name" value="FREE METHIONINE-R-SULFOXIDE REDUCTASE"/>
    <property type="match status" value="1"/>
</dbReference>
<evidence type="ECO:0000256" key="1">
    <source>
        <dbReference type="ARBA" id="ARBA00038454"/>
    </source>
</evidence>
<dbReference type="InterPro" id="IPR051330">
    <property type="entry name" value="Phosphatase_reg/MetRdx"/>
</dbReference>
<gene>
    <name evidence="3" type="ORF">JCM17846_03560</name>
</gene>
<dbReference type="AlphaFoldDB" id="A0A5A7N4J3"/>
<dbReference type="GO" id="GO:0005829">
    <property type="term" value="C:cytosol"/>
    <property type="evidence" value="ECO:0007669"/>
    <property type="project" value="TreeGrafter"/>
</dbReference>
<feature type="domain" description="GAF" evidence="2">
    <location>
        <begin position="50"/>
        <end position="153"/>
    </location>
</feature>
<evidence type="ECO:0000313" key="4">
    <source>
        <dbReference type="Proteomes" id="UP000324996"/>
    </source>
</evidence>
<dbReference type="GO" id="GO:0033745">
    <property type="term" value="F:L-methionine-(R)-S-oxide reductase activity"/>
    <property type="evidence" value="ECO:0007669"/>
    <property type="project" value="TreeGrafter"/>
</dbReference>
<dbReference type="PANTHER" id="PTHR21021">
    <property type="entry name" value="GAF/PUTATIVE CYTOSKELETAL PROTEIN"/>
    <property type="match status" value="1"/>
</dbReference>
<dbReference type="FunFam" id="3.30.450.40:FF:000008">
    <property type="entry name" value="GAF domain-containing proteins"/>
    <property type="match status" value="1"/>
</dbReference>
<proteinExistence type="inferred from homology"/>
<dbReference type="Pfam" id="PF13185">
    <property type="entry name" value="GAF_2"/>
    <property type="match status" value="1"/>
</dbReference>
<sequence>MTQDEKNRRYQEIAAQIASVLEHEDNLVTRMATVSCLLAQGFETYFWTGFYMVDPKKPLELVVGPYQGSLGCLRIPFGKGVCGRAASEGRTQIVADVDAFPGHIACDQRSRSEIVVPVFDATHRLIAVFDVDSEQLGNFDETDQRWLEQIIAQSFAR</sequence>
<dbReference type="SUPFAM" id="SSF55781">
    <property type="entry name" value="GAF domain-like"/>
    <property type="match status" value="1"/>
</dbReference>
<dbReference type="InterPro" id="IPR003018">
    <property type="entry name" value="GAF"/>
</dbReference>
<reference evidence="3 4" key="1">
    <citation type="submission" date="2019-09" db="EMBL/GenBank/DDBJ databases">
        <title>NBRP : Genome information of microbial organism related human and environment.</title>
        <authorList>
            <person name="Hattori M."/>
            <person name="Oshima K."/>
            <person name="Inaba H."/>
            <person name="Suda W."/>
            <person name="Sakamoto M."/>
            <person name="Iino T."/>
            <person name="Kitahara M."/>
            <person name="Oshida Y."/>
            <person name="Iida T."/>
            <person name="Kudo T."/>
            <person name="Itoh T."/>
            <person name="Ohkuma M."/>
        </authorList>
    </citation>
    <scope>NUCLEOTIDE SEQUENCE [LARGE SCALE GENOMIC DNA]</scope>
    <source>
        <strain evidence="3 4">Q-1</strain>
    </source>
</reference>
<dbReference type="Gene3D" id="3.30.450.40">
    <property type="match status" value="1"/>
</dbReference>
<dbReference type="InterPro" id="IPR029016">
    <property type="entry name" value="GAF-like_dom_sf"/>
</dbReference>
<name>A0A5A7N4J3_9PROT</name>
<organism evidence="3 4">
    <name type="scientific">Iodidimonas nitroreducens</name>
    <dbReference type="NCBI Taxonomy" id="1236968"/>
    <lineage>
        <taxon>Bacteria</taxon>
        <taxon>Pseudomonadati</taxon>
        <taxon>Pseudomonadota</taxon>
        <taxon>Alphaproteobacteria</taxon>
        <taxon>Iodidimonadales</taxon>
        <taxon>Iodidimonadaceae</taxon>
        <taxon>Iodidimonas</taxon>
    </lineage>
</organism>
<comment type="caution">
    <text evidence="3">The sequence shown here is derived from an EMBL/GenBank/DDBJ whole genome shotgun (WGS) entry which is preliminary data.</text>
</comment>
<dbReference type="Proteomes" id="UP000324996">
    <property type="component" value="Unassembled WGS sequence"/>
</dbReference>
<accession>A0A5A7N4J3</accession>
<dbReference type="InterPro" id="IPR000614">
    <property type="entry name" value="FRMsr_CS"/>
</dbReference>
<dbReference type="PROSITE" id="PS01320">
    <property type="entry name" value="UPF0067"/>
    <property type="match status" value="1"/>
</dbReference>
<dbReference type="RefSeq" id="WP_042082665.1">
    <property type="nucleotide sequence ID" value="NZ_BKCN01000001.1"/>
</dbReference>